<evidence type="ECO:0000259" key="1">
    <source>
        <dbReference type="Pfam" id="PF12146"/>
    </source>
</evidence>
<dbReference type="PANTHER" id="PTHR39624">
    <property type="entry name" value="PROTEIN INVOLVED IN RIMO-MEDIATED BETA-METHYLTHIOLATION OF RIBOSOMAL PROTEIN S12 YCAO"/>
    <property type="match status" value="1"/>
</dbReference>
<organism evidence="2 3">
    <name type="scientific">Marivirga atlantica</name>
    <dbReference type="NCBI Taxonomy" id="1548457"/>
    <lineage>
        <taxon>Bacteria</taxon>
        <taxon>Pseudomonadati</taxon>
        <taxon>Bacteroidota</taxon>
        <taxon>Cytophagia</taxon>
        <taxon>Cytophagales</taxon>
        <taxon>Marivirgaceae</taxon>
        <taxon>Marivirga</taxon>
    </lineage>
</organism>
<sequence>MKKEKVTFPGSQGGELSGHLNLPADQKAHTYVVFAHCFTCNKNFNAVKNIALGLTQYGFAVLSFDFTGLGASEGDFSDTNFSSNLEDLLAACDFLSQNYKAPELLVGHSLGGAAVLLAAGKIKSVKAVATIGAPSHPDHVLHLIKDKIEDVKEKGVAEVNIGGRPFKIKSQFIDDLKKDNESKGLENLRKAVMILHSPQDKIVDISNAKDIYLKAHHPKSFVSLDGADHLLQNAKDSIYAGQIIAVWADRYLENTEDSELETDAQTVAAIGSEEDQLTTQIVTEGHHIIADEPEDIGGNNYGPTPYGLLTSSLAACTAITLRMYANHKKWPVEEVLVHVNHEQRHDKDVKAGKDDAKISFFDREIEIKGDLTKDQIEKMISIANRCPVHKTLESDIKVETKYKAD</sequence>
<name>A0A937DK65_9BACT</name>
<gene>
    <name evidence="2" type="ORF">JKP34_15340</name>
</gene>
<dbReference type="Pfam" id="PF12146">
    <property type="entry name" value="Hydrolase_4"/>
    <property type="match status" value="1"/>
</dbReference>
<reference evidence="2" key="1">
    <citation type="submission" date="2021-01" db="EMBL/GenBank/DDBJ databases">
        <title>Marivirga sp. nov., isolated from intertidal surface sediments.</title>
        <authorList>
            <person name="Zhang M."/>
        </authorList>
    </citation>
    <scope>NUCLEOTIDE SEQUENCE</scope>
    <source>
        <strain evidence="2">SM1354</strain>
    </source>
</reference>
<dbReference type="InterPro" id="IPR036102">
    <property type="entry name" value="OsmC/Ohrsf"/>
</dbReference>
<dbReference type="Gene3D" id="3.30.300.20">
    <property type="match status" value="1"/>
</dbReference>
<proteinExistence type="predicted"/>
<dbReference type="Pfam" id="PF02566">
    <property type="entry name" value="OsmC"/>
    <property type="match status" value="1"/>
</dbReference>
<comment type="caution">
    <text evidence="2">The sequence shown here is derived from an EMBL/GenBank/DDBJ whole genome shotgun (WGS) entry which is preliminary data.</text>
</comment>
<dbReference type="Proteomes" id="UP000642920">
    <property type="component" value="Unassembled WGS sequence"/>
</dbReference>
<dbReference type="InterPro" id="IPR003718">
    <property type="entry name" value="OsmC/Ohr_fam"/>
</dbReference>
<dbReference type="SUPFAM" id="SSF53474">
    <property type="entry name" value="alpha/beta-Hydrolases"/>
    <property type="match status" value="1"/>
</dbReference>
<dbReference type="InterPro" id="IPR015946">
    <property type="entry name" value="KH_dom-like_a/b"/>
</dbReference>
<dbReference type="SUPFAM" id="SSF82784">
    <property type="entry name" value="OsmC-like"/>
    <property type="match status" value="1"/>
</dbReference>
<evidence type="ECO:0000313" key="3">
    <source>
        <dbReference type="Proteomes" id="UP000642920"/>
    </source>
</evidence>
<protein>
    <submittedName>
        <fullName evidence="2">Alpha/beta fold hydrolase</fullName>
    </submittedName>
</protein>
<feature type="domain" description="Serine aminopeptidase S33" evidence="1">
    <location>
        <begin position="29"/>
        <end position="135"/>
    </location>
</feature>
<dbReference type="Gene3D" id="3.40.50.1820">
    <property type="entry name" value="alpha/beta hydrolase"/>
    <property type="match status" value="1"/>
</dbReference>
<dbReference type="GO" id="GO:0016787">
    <property type="term" value="F:hydrolase activity"/>
    <property type="evidence" value="ECO:0007669"/>
    <property type="project" value="UniProtKB-KW"/>
</dbReference>
<dbReference type="EMBL" id="JAERQG010000004">
    <property type="protein sequence ID" value="MBL0766640.1"/>
    <property type="molecule type" value="Genomic_DNA"/>
</dbReference>
<evidence type="ECO:0000313" key="2">
    <source>
        <dbReference type="EMBL" id="MBL0766640.1"/>
    </source>
</evidence>
<dbReference type="AlphaFoldDB" id="A0A937DK65"/>
<keyword evidence="2" id="KW-0378">Hydrolase</keyword>
<dbReference type="InterPro" id="IPR029058">
    <property type="entry name" value="AB_hydrolase_fold"/>
</dbReference>
<accession>A0A937DK65</accession>
<dbReference type="PANTHER" id="PTHR39624:SF2">
    <property type="entry name" value="OSMC-LIKE PROTEIN"/>
    <property type="match status" value="1"/>
</dbReference>
<dbReference type="RefSeq" id="WP_201923402.1">
    <property type="nucleotide sequence ID" value="NZ_JAERQG010000004.1"/>
</dbReference>
<dbReference type="InterPro" id="IPR022742">
    <property type="entry name" value="Hydrolase_4"/>
</dbReference>
<keyword evidence="3" id="KW-1185">Reference proteome</keyword>